<keyword evidence="4" id="KW-1185">Reference proteome</keyword>
<dbReference type="GO" id="GO:0009244">
    <property type="term" value="P:lipopolysaccharide core region biosynthetic process"/>
    <property type="evidence" value="ECO:0007669"/>
    <property type="project" value="TreeGrafter"/>
</dbReference>
<dbReference type="PANTHER" id="PTHR30160">
    <property type="entry name" value="TETRAACYLDISACCHARIDE 4'-KINASE-RELATED"/>
    <property type="match status" value="1"/>
</dbReference>
<dbReference type="GO" id="GO:0008713">
    <property type="term" value="F:ADP-heptose-lipopolysaccharide heptosyltransferase activity"/>
    <property type="evidence" value="ECO:0007669"/>
    <property type="project" value="TreeGrafter"/>
</dbReference>
<dbReference type="Pfam" id="PF01075">
    <property type="entry name" value="Glyco_transf_9"/>
    <property type="match status" value="1"/>
</dbReference>
<dbReference type="OrthoDB" id="9772349at2"/>
<dbReference type="KEGG" id="anp:FK178_06760"/>
<dbReference type="PANTHER" id="PTHR30160:SF7">
    <property type="entry name" value="ADP-HEPTOSE--LPS HEPTOSYLTRANSFERASE 2"/>
    <property type="match status" value="1"/>
</dbReference>
<protein>
    <submittedName>
        <fullName evidence="3">Glycosyltransferase family 9 protein</fullName>
    </submittedName>
</protein>
<evidence type="ECO:0000256" key="2">
    <source>
        <dbReference type="ARBA" id="ARBA00022679"/>
    </source>
</evidence>
<dbReference type="SUPFAM" id="SSF53756">
    <property type="entry name" value="UDP-Glycosyltransferase/glycogen phosphorylase"/>
    <property type="match status" value="1"/>
</dbReference>
<keyword evidence="1" id="KW-0328">Glycosyltransferase</keyword>
<dbReference type="GO" id="GO:0005829">
    <property type="term" value="C:cytosol"/>
    <property type="evidence" value="ECO:0007669"/>
    <property type="project" value="TreeGrafter"/>
</dbReference>
<sequence>MKILIIQQKMIGDVLTSSILFEALRAQYPQAVLHYLIYRHTLPVVENNPFIDKFIIYEEDYKKPTHLLPFLKEIRGEKYDVVIDVYSKLGTALISAVSGAPITISYKKWYTRFSYTHPLPRKSKATTNAGLAIEHRLDLLKPLLKKFPAEVKPKIYLTDSEIKNAKNTLINSEISPEKPLIMISVLGSSADKTYPAEYLAQLLDQIVTETNANLLFNYIPSQREAAEHTFQLCNPETQLNIHLGIFGKSLREFMALTSQCDALIGNEGGAVNMAKAMDIPTFAIFSPVVSREDWSLFENETGNSSVHLRDHSPHLFESLSKKELKERSAEYYQLFRPNLIKDQLSGFLRAIKSGRD</sequence>
<name>A0A5B8YNP8_9FLAO</name>
<evidence type="ECO:0000313" key="3">
    <source>
        <dbReference type="EMBL" id="QED37439.1"/>
    </source>
</evidence>
<dbReference type="InterPro" id="IPR051199">
    <property type="entry name" value="LPS_LOS_Heptosyltrfase"/>
</dbReference>
<evidence type="ECO:0000256" key="1">
    <source>
        <dbReference type="ARBA" id="ARBA00022676"/>
    </source>
</evidence>
<dbReference type="Gene3D" id="3.40.50.2000">
    <property type="entry name" value="Glycogen Phosphorylase B"/>
    <property type="match status" value="2"/>
</dbReference>
<organism evidence="3 4">
    <name type="scientific">Antarcticibacterium arcticum</name>
    <dbReference type="NCBI Taxonomy" id="2585771"/>
    <lineage>
        <taxon>Bacteria</taxon>
        <taxon>Pseudomonadati</taxon>
        <taxon>Bacteroidota</taxon>
        <taxon>Flavobacteriia</taxon>
        <taxon>Flavobacteriales</taxon>
        <taxon>Flavobacteriaceae</taxon>
        <taxon>Antarcticibacterium</taxon>
    </lineage>
</organism>
<reference evidence="3 4" key="1">
    <citation type="submission" date="2019-08" db="EMBL/GenBank/DDBJ databases">
        <title>Antarcticibacterium arcticum sp. nov., a bacterium isolated from marine sediment of the Canadian Beaufort Sea.</title>
        <authorList>
            <person name="Lee Y.M."/>
            <person name="Baek K."/>
            <person name="Lee D.-H."/>
            <person name="Shin S.C."/>
            <person name="Jin Y.K."/>
            <person name="Park Y."/>
        </authorList>
    </citation>
    <scope>NUCLEOTIDE SEQUENCE [LARGE SCALE GENOMIC DNA]</scope>
    <source>
        <strain evidence="3 4">PAMC 28998</strain>
    </source>
</reference>
<dbReference type="EMBL" id="CP042476">
    <property type="protein sequence ID" value="QED37439.1"/>
    <property type="molecule type" value="Genomic_DNA"/>
</dbReference>
<keyword evidence="2 3" id="KW-0808">Transferase</keyword>
<gene>
    <name evidence="3" type="ORF">FK178_06760</name>
</gene>
<dbReference type="Proteomes" id="UP000321954">
    <property type="component" value="Chromosome"/>
</dbReference>
<proteinExistence type="predicted"/>
<evidence type="ECO:0000313" key="4">
    <source>
        <dbReference type="Proteomes" id="UP000321954"/>
    </source>
</evidence>
<accession>A0A5B8YNP8</accession>
<dbReference type="AlphaFoldDB" id="A0A5B8YNP8"/>
<dbReference type="CDD" id="cd03789">
    <property type="entry name" value="GT9_LPS_heptosyltransferase"/>
    <property type="match status" value="1"/>
</dbReference>
<dbReference type="InterPro" id="IPR002201">
    <property type="entry name" value="Glyco_trans_9"/>
</dbReference>